<evidence type="ECO:0000313" key="3">
    <source>
        <dbReference type="EMBL" id="CDM56327.1"/>
    </source>
</evidence>
<dbReference type="InterPro" id="IPR024473">
    <property type="entry name" value="Transposases_IS4_N"/>
</dbReference>
<dbReference type="PANTHER" id="PTHR37529:SF1">
    <property type="entry name" value="TRANSPOSASE INSG FOR INSERTION SEQUENCE ELEMENT IS4-RELATED"/>
    <property type="match status" value="1"/>
</dbReference>
<dbReference type="GO" id="GO:0003677">
    <property type="term" value="F:DNA binding"/>
    <property type="evidence" value="ECO:0007669"/>
    <property type="project" value="InterPro"/>
</dbReference>
<evidence type="ECO:0000259" key="2">
    <source>
        <dbReference type="Pfam" id="PF13006"/>
    </source>
</evidence>
<dbReference type="AlphaFoldDB" id="W6R4S3"/>
<protein>
    <submittedName>
        <fullName evidence="3">Transposase insG for insertion sequence element IS4</fullName>
    </submittedName>
</protein>
<dbReference type="EMBL" id="HG916852">
    <property type="protein sequence ID" value="CDM56327.1"/>
    <property type="molecule type" value="Genomic_DNA"/>
</dbReference>
<feature type="domain" description="Transposase IS4-like" evidence="1">
    <location>
        <begin position="134"/>
        <end position="361"/>
    </location>
</feature>
<dbReference type="InterPro" id="IPR047952">
    <property type="entry name" value="Transpos_IS4"/>
</dbReference>
<sequence>MVQDGDSFPILFLFVMSRTLGHSAELSALSQAIDPDWIAQALATTGKASIRKRKLPAEQVVWLVIALALYRHQSIPEVVAHLDLVLPDEVNADIAKSALTQARQRLGQAPLAHLFAMSASCWDERHQSGRAWRGLCRYAVDGSTLRTSNSPENRAHFGAQAYASGVVASYPQLRLLTLTALATHLVRDAVFGAYGTNEMLYAKSLLDRVPDHSLTVFDKGFFSASLLLQLQTKGHERHWLIPAKANSTWERLDPHPTDYRVRMKVSPQARQAEPDLPAFWEVRAIETTTSHGKKRILLTSLMDRQTYPASEIVHQYEERWRIETSYRELKQELLGSELTLRSGTPETVYQEVWGALLAYNLVRLEMAEVATEAQVEPTRLSFITALHYLRHEWGWMAIEAPGKIPAHLTRLRNRLADLLLTEKRGRSCPRVVKKLPARYPIRAVSKPK</sequence>
<dbReference type="PANTHER" id="PTHR37529">
    <property type="entry name" value="TRANSPOSASE INSG FOR INSERTION SEQUENCE ELEMENT IS4-RELATED"/>
    <property type="match status" value="1"/>
</dbReference>
<dbReference type="Pfam" id="PF13006">
    <property type="entry name" value="Nterm_IS4"/>
    <property type="match status" value="1"/>
</dbReference>
<dbReference type="Gene3D" id="3.90.350.10">
    <property type="entry name" value="Transposase Inhibitor Protein From Tn5, Chain A, domain 1"/>
    <property type="match status" value="1"/>
</dbReference>
<dbReference type="HOGENOM" id="CLU_028400_1_1_5"/>
<dbReference type="GO" id="GO:0006313">
    <property type="term" value="P:DNA transposition"/>
    <property type="evidence" value="ECO:0007669"/>
    <property type="project" value="InterPro"/>
</dbReference>
<dbReference type="NCBIfam" id="NF033592">
    <property type="entry name" value="transpos_IS4_1"/>
    <property type="match status" value="1"/>
</dbReference>
<dbReference type="GO" id="GO:0004803">
    <property type="term" value="F:transposase activity"/>
    <property type="evidence" value="ECO:0007669"/>
    <property type="project" value="InterPro"/>
</dbReference>
<feature type="domain" description="Transposase IS4 N-terminal" evidence="2">
    <location>
        <begin position="24"/>
        <end position="116"/>
    </location>
</feature>
<organism evidence="3 4">
    <name type="scientific">Rhizobium favelukesii</name>
    <dbReference type="NCBI Taxonomy" id="348824"/>
    <lineage>
        <taxon>Bacteria</taxon>
        <taxon>Pseudomonadati</taxon>
        <taxon>Pseudomonadota</taxon>
        <taxon>Alphaproteobacteria</taxon>
        <taxon>Hyphomicrobiales</taxon>
        <taxon>Rhizobiaceae</taxon>
        <taxon>Rhizobium/Agrobacterium group</taxon>
        <taxon>Rhizobium</taxon>
    </lineage>
</organism>
<dbReference type="Pfam" id="PF01609">
    <property type="entry name" value="DDE_Tnp_1"/>
    <property type="match status" value="1"/>
</dbReference>
<evidence type="ECO:0000313" key="4">
    <source>
        <dbReference type="Proteomes" id="UP000019443"/>
    </source>
</evidence>
<dbReference type="PATRIC" id="fig|348824.6.peg.698"/>
<proteinExistence type="predicted"/>
<dbReference type="SUPFAM" id="SSF53098">
    <property type="entry name" value="Ribonuclease H-like"/>
    <property type="match status" value="1"/>
</dbReference>
<gene>
    <name evidence="3" type="ORF">LPU83_0646</name>
</gene>
<keyword evidence="4" id="KW-1185">Reference proteome</keyword>
<dbReference type="InterPro" id="IPR002559">
    <property type="entry name" value="Transposase_11"/>
</dbReference>
<dbReference type="Proteomes" id="UP000019443">
    <property type="component" value="Chromosome"/>
</dbReference>
<dbReference type="eggNOG" id="COG3385">
    <property type="taxonomic scope" value="Bacteria"/>
</dbReference>
<dbReference type="RefSeq" id="WP_197901946.1">
    <property type="nucleotide sequence ID" value="NZ_HG916852.1"/>
</dbReference>
<evidence type="ECO:0000259" key="1">
    <source>
        <dbReference type="Pfam" id="PF01609"/>
    </source>
</evidence>
<name>W6R4S3_9HYPH</name>
<dbReference type="KEGG" id="rhl:LPU83_0646"/>
<dbReference type="InterPro" id="IPR012337">
    <property type="entry name" value="RNaseH-like_sf"/>
</dbReference>
<reference evidence="3" key="1">
    <citation type="submission" date="2013-11" db="EMBL/GenBank/DDBJ databases">
        <title>Draft genome sequence of the broad-host-range Rhizobium sp. LPU83 strain, a member of the low-genetic diversity Oregon-like Rhizobium sp. group.</title>
        <authorList>
            <person name="Wibberg D."/>
            <person name="Puehler A."/>
            <person name="Schlueter A."/>
        </authorList>
    </citation>
    <scope>NUCLEOTIDE SEQUENCE [LARGE SCALE GENOMIC DNA]</scope>
    <source>
        <strain evidence="3">LPU83</strain>
    </source>
</reference>
<accession>W6R4S3</accession>